<comment type="caution">
    <text evidence="8">The sequence shown here is derived from an EMBL/GenBank/DDBJ whole genome shotgun (WGS) entry which is preliminary data.</text>
</comment>
<dbReference type="InterPro" id="IPR016339">
    <property type="entry name" value="Hemoglobin_trunc_I"/>
</dbReference>
<dbReference type="RefSeq" id="WP_283441299.1">
    <property type="nucleotide sequence ID" value="NZ_FXUL01000003.1"/>
</dbReference>
<proteinExistence type="inferred from homology"/>
<dbReference type="Proteomes" id="UP001158049">
    <property type="component" value="Unassembled WGS sequence"/>
</dbReference>
<dbReference type="InterPro" id="IPR001486">
    <property type="entry name" value="Hemoglobin_trunc"/>
</dbReference>
<accession>A0ABY1PZQ7</accession>
<dbReference type="PIRSF" id="PIRSF002030">
    <property type="entry name" value="Globin_Protozoa/Cyanobacteria"/>
    <property type="match status" value="1"/>
</dbReference>
<evidence type="ECO:0000256" key="2">
    <source>
        <dbReference type="ARBA" id="ARBA00022448"/>
    </source>
</evidence>
<evidence type="ECO:0000256" key="7">
    <source>
        <dbReference type="SAM" id="SignalP"/>
    </source>
</evidence>
<organism evidence="8 9">
    <name type="scientific">Noviherbaspirillum suwonense</name>
    <dbReference type="NCBI Taxonomy" id="1224511"/>
    <lineage>
        <taxon>Bacteria</taxon>
        <taxon>Pseudomonadati</taxon>
        <taxon>Pseudomonadota</taxon>
        <taxon>Betaproteobacteria</taxon>
        <taxon>Burkholderiales</taxon>
        <taxon>Oxalobacteraceae</taxon>
        <taxon>Noviherbaspirillum</taxon>
    </lineage>
</organism>
<keyword evidence="5 6" id="KW-0408">Iron</keyword>
<dbReference type="InterPro" id="IPR012292">
    <property type="entry name" value="Globin/Proto"/>
</dbReference>
<evidence type="ECO:0000313" key="9">
    <source>
        <dbReference type="Proteomes" id="UP001158049"/>
    </source>
</evidence>
<comment type="similarity">
    <text evidence="1 6">Belongs to the truncated hemoglobin family. Group I subfamily.</text>
</comment>
<keyword evidence="9" id="KW-1185">Reference proteome</keyword>
<evidence type="ECO:0000256" key="5">
    <source>
        <dbReference type="ARBA" id="ARBA00023004"/>
    </source>
</evidence>
<gene>
    <name evidence="8" type="ORF">SAMN06295970_10321</name>
</gene>
<dbReference type="Pfam" id="PF01152">
    <property type="entry name" value="Bac_globin"/>
    <property type="match status" value="1"/>
</dbReference>
<evidence type="ECO:0000256" key="3">
    <source>
        <dbReference type="ARBA" id="ARBA00022617"/>
    </source>
</evidence>
<dbReference type="SUPFAM" id="SSF46458">
    <property type="entry name" value="Globin-like"/>
    <property type="match status" value="1"/>
</dbReference>
<reference evidence="8 9" key="1">
    <citation type="submission" date="2017-05" db="EMBL/GenBank/DDBJ databases">
        <authorList>
            <person name="Varghese N."/>
            <person name="Submissions S."/>
        </authorList>
    </citation>
    <scope>NUCLEOTIDE SEQUENCE [LARGE SCALE GENOMIC DNA]</scope>
    <source>
        <strain evidence="8 9">DSM 26001</strain>
    </source>
</reference>
<evidence type="ECO:0000313" key="8">
    <source>
        <dbReference type="EMBL" id="SMP51455.1"/>
    </source>
</evidence>
<keyword evidence="2 6" id="KW-0813">Transport</keyword>
<sequence length="140" mass="15352">MPAFRFLIAILLAAASLQVHAADDSLYNELGGSAGIRRVVADLVPALQADARINATFDGVDMERLAAKLEEQFCEVSGGPCKYSGKDMTTIHEDLKVSRAQFNALVEDLQAAMRRNDVPSRTQNRLLARLAPMHREVVTK</sequence>
<keyword evidence="4 6" id="KW-0479">Metal-binding</keyword>
<dbReference type="EMBL" id="FXUL01000003">
    <property type="protein sequence ID" value="SMP51455.1"/>
    <property type="molecule type" value="Genomic_DNA"/>
</dbReference>
<keyword evidence="3 6" id="KW-0349">Heme</keyword>
<feature type="chain" id="PRO_5045817189" description="Group 1 truncated hemoglobin" evidence="7">
    <location>
        <begin position="22"/>
        <end position="140"/>
    </location>
</feature>
<evidence type="ECO:0000256" key="6">
    <source>
        <dbReference type="PIRNR" id="PIRNR002030"/>
    </source>
</evidence>
<name>A0ABY1PZQ7_9BURK</name>
<keyword evidence="7" id="KW-0732">Signal</keyword>
<dbReference type="Gene3D" id="1.10.490.10">
    <property type="entry name" value="Globins"/>
    <property type="match status" value="1"/>
</dbReference>
<dbReference type="InterPro" id="IPR009050">
    <property type="entry name" value="Globin-like_sf"/>
</dbReference>
<dbReference type="CDD" id="cd00454">
    <property type="entry name" value="TrHb1_N"/>
    <property type="match status" value="1"/>
</dbReference>
<keyword evidence="6" id="KW-0561">Oxygen transport</keyword>
<evidence type="ECO:0000256" key="4">
    <source>
        <dbReference type="ARBA" id="ARBA00022723"/>
    </source>
</evidence>
<evidence type="ECO:0000256" key="1">
    <source>
        <dbReference type="ARBA" id="ARBA00009660"/>
    </source>
</evidence>
<feature type="signal peptide" evidence="7">
    <location>
        <begin position="1"/>
        <end position="21"/>
    </location>
</feature>
<comment type="cofactor">
    <cofactor evidence="6">
        <name>heme</name>
        <dbReference type="ChEBI" id="CHEBI:30413"/>
    </cofactor>
</comment>
<protein>
    <recommendedName>
        <fullName evidence="6">Group 1 truncated hemoglobin</fullName>
    </recommendedName>
</protein>